<dbReference type="RefSeq" id="WP_345434034.1">
    <property type="nucleotide sequence ID" value="NZ_BAABHK010000008.1"/>
</dbReference>
<evidence type="ECO:0000313" key="1">
    <source>
        <dbReference type="EMBL" id="GAA4630436.1"/>
    </source>
</evidence>
<protein>
    <recommendedName>
        <fullName evidence="3">Immunity protein 35 domain-containing protein</fullName>
    </recommendedName>
</protein>
<name>A0ABP8UJD8_9ACTN</name>
<dbReference type="Proteomes" id="UP001501442">
    <property type="component" value="Unassembled WGS sequence"/>
</dbReference>
<gene>
    <name evidence="1" type="ORF">GCM10023196_055790</name>
</gene>
<reference evidence="2" key="1">
    <citation type="journal article" date="2019" name="Int. J. Syst. Evol. Microbiol.">
        <title>The Global Catalogue of Microorganisms (GCM) 10K type strain sequencing project: providing services to taxonomists for standard genome sequencing and annotation.</title>
        <authorList>
            <consortium name="The Broad Institute Genomics Platform"/>
            <consortium name="The Broad Institute Genome Sequencing Center for Infectious Disease"/>
            <person name="Wu L."/>
            <person name="Ma J."/>
        </authorList>
    </citation>
    <scope>NUCLEOTIDE SEQUENCE [LARGE SCALE GENOMIC DNA]</scope>
    <source>
        <strain evidence="2">JCM 17939</strain>
    </source>
</reference>
<comment type="caution">
    <text evidence="1">The sequence shown here is derived from an EMBL/GenBank/DDBJ whole genome shotgun (WGS) entry which is preliminary data.</text>
</comment>
<accession>A0ABP8UJD8</accession>
<sequence length="93" mass="10432">MRHAIAHEEEVRLLERLSAELALLGVESDLRRSLPGLAVTTDVPGVPLYIFVSESGNYFDWRNAEMRHPVGDVTGAARRIRGFLRCDEPADRS</sequence>
<evidence type="ECO:0008006" key="3">
    <source>
        <dbReference type="Google" id="ProtNLM"/>
    </source>
</evidence>
<evidence type="ECO:0000313" key="2">
    <source>
        <dbReference type="Proteomes" id="UP001501442"/>
    </source>
</evidence>
<proteinExistence type="predicted"/>
<organism evidence="1 2">
    <name type="scientific">Actinoallomurus vinaceus</name>
    <dbReference type="NCBI Taxonomy" id="1080074"/>
    <lineage>
        <taxon>Bacteria</taxon>
        <taxon>Bacillati</taxon>
        <taxon>Actinomycetota</taxon>
        <taxon>Actinomycetes</taxon>
        <taxon>Streptosporangiales</taxon>
        <taxon>Thermomonosporaceae</taxon>
        <taxon>Actinoallomurus</taxon>
    </lineage>
</organism>
<keyword evidence="2" id="KW-1185">Reference proteome</keyword>
<dbReference type="EMBL" id="BAABHK010000008">
    <property type="protein sequence ID" value="GAA4630436.1"/>
    <property type="molecule type" value="Genomic_DNA"/>
</dbReference>